<evidence type="ECO:0000259" key="6">
    <source>
        <dbReference type="PROSITE" id="PS50089"/>
    </source>
</evidence>
<keyword evidence="2 4" id="KW-0863">Zinc-finger</keyword>
<dbReference type="SMART" id="SM00336">
    <property type="entry name" value="BBOX"/>
    <property type="match status" value="2"/>
</dbReference>
<evidence type="ECO:0000259" key="7">
    <source>
        <dbReference type="PROSITE" id="PS50119"/>
    </source>
</evidence>
<dbReference type="InterPro" id="IPR001841">
    <property type="entry name" value="Znf_RING"/>
</dbReference>
<dbReference type="Pfam" id="PF13445">
    <property type="entry name" value="zf-RING_UBOX"/>
    <property type="match status" value="1"/>
</dbReference>
<dbReference type="InterPro" id="IPR027370">
    <property type="entry name" value="Znf-RING_euk"/>
</dbReference>
<dbReference type="SUPFAM" id="SSF57850">
    <property type="entry name" value="RING/U-box"/>
    <property type="match status" value="1"/>
</dbReference>
<dbReference type="InterPro" id="IPR058030">
    <property type="entry name" value="TRIM8/14/16/25/29/45/65_CC"/>
</dbReference>
<name>A0A9D3MNK2_ANGAN</name>
<feature type="domain" description="B box-type" evidence="7">
    <location>
        <begin position="143"/>
        <end position="183"/>
    </location>
</feature>
<keyword evidence="5" id="KW-0175">Coiled coil</keyword>
<evidence type="ECO:0000256" key="4">
    <source>
        <dbReference type="PROSITE-ProRule" id="PRU00024"/>
    </source>
</evidence>
<comment type="caution">
    <text evidence="8">The sequence shown here is derived from an EMBL/GenBank/DDBJ whole genome shotgun (WGS) entry which is preliminary data.</text>
</comment>
<dbReference type="Gene3D" id="3.30.160.60">
    <property type="entry name" value="Classic Zinc Finger"/>
    <property type="match status" value="1"/>
</dbReference>
<evidence type="ECO:0000256" key="3">
    <source>
        <dbReference type="ARBA" id="ARBA00022833"/>
    </source>
</evidence>
<dbReference type="InterPro" id="IPR017907">
    <property type="entry name" value="Znf_RING_CS"/>
</dbReference>
<sequence>MALPNILVLEEQFRCSICLDVFNDPVSTPCGHNFCMACIGGYWDSCDLPQCPLCKETFETRPHLCVNKSFAEIVEQFKSSADVNAKPSGTPPTPTAAGVLCDICTEEKLKAVKSCLTCLTSYCGEHISLHRFNKHTLSDPVSMEGHMCKQHERLLEVFCQTDETCICALCAEKDHRTHDTILVERACEEKRIQFGKVEEEINQMIQERIKKVEDVKRTAELSKTNAQKEIEDSEQVLNALRRTIERSQSELVELIKEKQDAAEKWAKGFIEKLEREIAELRRRNTELKQLSHSEDYIHILRVRNHHTVLSNGQKSANCRKFIMPFLL</sequence>
<dbReference type="Gene3D" id="4.10.830.40">
    <property type="match status" value="1"/>
</dbReference>
<evidence type="ECO:0000313" key="8">
    <source>
        <dbReference type="EMBL" id="KAG5851077.1"/>
    </source>
</evidence>
<dbReference type="PANTHER" id="PTHR25465">
    <property type="entry name" value="B-BOX DOMAIN CONTAINING"/>
    <property type="match status" value="1"/>
</dbReference>
<dbReference type="PROSITE" id="PS50119">
    <property type="entry name" value="ZF_BBOX"/>
    <property type="match status" value="1"/>
</dbReference>
<dbReference type="PROSITE" id="PS00518">
    <property type="entry name" value="ZF_RING_1"/>
    <property type="match status" value="1"/>
</dbReference>
<dbReference type="Gene3D" id="3.30.40.10">
    <property type="entry name" value="Zinc/RING finger domain, C3HC4 (zinc finger)"/>
    <property type="match status" value="1"/>
</dbReference>
<dbReference type="Pfam" id="PF25600">
    <property type="entry name" value="TRIM_CC"/>
    <property type="match status" value="1"/>
</dbReference>
<protein>
    <submittedName>
        <fullName evidence="8">Uncharacterized protein</fullName>
    </submittedName>
</protein>
<keyword evidence="3" id="KW-0862">Zinc</keyword>
<dbReference type="InterPro" id="IPR013083">
    <property type="entry name" value="Znf_RING/FYVE/PHD"/>
</dbReference>
<dbReference type="SUPFAM" id="SSF57845">
    <property type="entry name" value="B-box zinc-binding domain"/>
    <property type="match status" value="1"/>
</dbReference>
<evidence type="ECO:0000256" key="1">
    <source>
        <dbReference type="ARBA" id="ARBA00022723"/>
    </source>
</evidence>
<gene>
    <name evidence="8" type="ORF">ANANG_G00089190</name>
</gene>
<dbReference type="GO" id="GO:0008270">
    <property type="term" value="F:zinc ion binding"/>
    <property type="evidence" value="ECO:0007669"/>
    <property type="project" value="UniProtKB-KW"/>
</dbReference>
<organism evidence="8 9">
    <name type="scientific">Anguilla anguilla</name>
    <name type="common">European freshwater eel</name>
    <name type="synonym">Muraena anguilla</name>
    <dbReference type="NCBI Taxonomy" id="7936"/>
    <lineage>
        <taxon>Eukaryota</taxon>
        <taxon>Metazoa</taxon>
        <taxon>Chordata</taxon>
        <taxon>Craniata</taxon>
        <taxon>Vertebrata</taxon>
        <taxon>Euteleostomi</taxon>
        <taxon>Actinopterygii</taxon>
        <taxon>Neopterygii</taxon>
        <taxon>Teleostei</taxon>
        <taxon>Anguilliformes</taxon>
        <taxon>Anguillidae</taxon>
        <taxon>Anguilla</taxon>
    </lineage>
</organism>
<dbReference type="InterPro" id="IPR051051">
    <property type="entry name" value="E3_ubiq-ligase_TRIM/RNF"/>
</dbReference>
<keyword evidence="9" id="KW-1185">Reference proteome</keyword>
<dbReference type="EMBL" id="JAFIRN010000004">
    <property type="protein sequence ID" value="KAG5851077.1"/>
    <property type="molecule type" value="Genomic_DNA"/>
</dbReference>
<dbReference type="SMART" id="SM00184">
    <property type="entry name" value="RING"/>
    <property type="match status" value="1"/>
</dbReference>
<dbReference type="CDD" id="cd19769">
    <property type="entry name" value="Bbox2_TRIM16-like"/>
    <property type="match status" value="1"/>
</dbReference>
<evidence type="ECO:0000313" key="9">
    <source>
        <dbReference type="Proteomes" id="UP001044222"/>
    </source>
</evidence>
<dbReference type="PROSITE" id="PS50089">
    <property type="entry name" value="ZF_RING_2"/>
    <property type="match status" value="1"/>
</dbReference>
<keyword evidence="1" id="KW-0479">Metal-binding</keyword>
<dbReference type="AlphaFoldDB" id="A0A9D3MNK2"/>
<accession>A0A9D3MNK2</accession>
<dbReference type="Pfam" id="PF00643">
    <property type="entry name" value="zf-B_box"/>
    <property type="match status" value="1"/>
</dbReference>
<dbReference type="PANTHER" id="PTHR25465:SF32">
    <property type="entry name" value="BLOODTHIRSTY-RELATED GENE FAMILY, MEMBER 16 ISOFORM X1-RELATED"/>
    <property type="match status" value="1"/>
</dbReference>
<proteinExistence type="predicted"/>
<feature type="coiled-coil region" evidence="5">
    <location>
        <begin position="187"/>
        <end position="290"/>
    </location>
</feature>
<evidence type="ECO:0000256" key="2">
    <source>
        <dbReference type="ARBA" id="ARBA00022771"/>
    </source>
</evidence>
<feature type="domain" description="RING-type" evidence="6">
    <location>
        <begin position="15"/>
        <end position="55"/>
    </location>
</feature>
<reference evidence="8" key="1">
    <citation type="submission" date="2021-01" db="EMBL/GenBank/DDBJ databases">
        <title>A chromosome-scale assembly of European eel, Anguilla anguilla.</title>
        <authorList>
            <person name="Henkel C."/>
            <person name="Jong-Raadsen S.A."/>
            <person name="Dufour S."/>
            <person name="Weltzien F.-A."/>
            <person name="Palstra A.P."/>
            <person name="Pelster B."/>
            <person name="Spaink H.P."/>
            <person name="Van Den Thillart G.E."/>
            <person name="Jansen H."/>
            <person name="Zahm M."/>
            <person name="Klopp C."/>
            <person name="Cedric C."/>
            <person name="Louis A."/>
            <person name="Berthelot C."/>
            <person name="Parey E."/>
            <person name="Roest Crollius H."/>
            <person name="Montfort J."/>
            <person name="Robinson-Rechavi M."/>
            <person name="Bucao C."/>
            <person name="Bouchez O."/>
            <person name="Gislard M."/>
            <person name="Lluch J."/>
            <person name="Milhes M."/>
            <person name="Lampietro C."/>
            <person name="Lopez Roques C."/>
            <person name="Donnadieu C."/>
            <person name="Braasch I."/>
            <person name="Desvignes T."/>
            <person name="Postlethwait J."/>
            <person name="Bobe J."/>
            <person name="Guiguen Y."/>
            <person name="Dirks R."/>
        </authorList>
    </citation>
    <scope>NUCLEOTIDE SEQUENCE</scope>
    <source>
        <strain evidence="8">Tag_6206</strain>
        <tissue evidence="8">Liver</tissue>
    </source>
</reference>
<evidence type="ECO:0000256" key="5">
    <source>
        <dbReference type="SAM" id="Coils"/>
    </source>
</evidence>
<dbReference type="Proteomes" id="UP001044222">
    <property type="component" value="Unassembled WGS sequence"/>
</dbReference>
<dbReference type="InterPro" id="IPR000315">
    <property type="entry name" value="Znf_B-box"/>
</dbReference>